<reference evidence="2 3" key="1">
    <citation type="journal article" date="2018" name="Nat. Ecol. Evol.">
        <title>Pezizomycetes genomes reveal the molecular basis of ectomycorrhizal truffle lifestyle.</title>
        <authorList>
            <person name="Murat C."/>
            <person name="Payen T."/>
            <person name="Noel B."/>
            <person name="Kuo A."/>
            <person name="Morin E."/>
            <person name="Chen J."/>
            <person name="Kohler A."/>
            <person name="Krizsan K."/>
            <person name="Balestrini R."/>
            <person name="Da Silva C."/>
            <person name="Montanini B."/>
            <person name="Hainaut M."/>
            <person name="Levati E."/>
            <person name="Barry K.W."/>
            <person name="Belfiori B."/>
            <person name="Cichocki N."/>
            <person name="Clum A."/>
            <person name="Dockter R.B."/>
            <person name="Fauchery L."/>
            <person name="Guy J."/>
            <person name="Iotti M."/>
            <person name="Le Tacon F."/>
            <person name="Lindquist E.A."/>
            <person name="Lipzen A."/>
            <person name="Malagnac F."/>
            <person name="Mello A."/>
            <person name="Molinier V."/>
            <person name="Miyauchi S."/>
            <person name="Poulain J."/>
            <person name="Riccioni C."/>
            <person name="Rubini A."/>
            <person name="Sitrit Y."/>
            <person name="Splivallo R."/>
            <person name="Traeger S."/>
            <person name="Wang M."/>
            <person name="Zifcakova L."/>
            <person name="Wipf D."/>
            <person name="Zambonelli A."/>
            <person name="Paolocci F."/>
            <person name="Nowrousian M."/>
            <person name="Ottonello S."/>
            <person name="Baldrian P."/>
            <person name="Spatafora J.W."/>
            <person name="Henrissat B."/>
            <person name="Nagy L.G."/>
            <person name="Aury J.M."/>
            <person name="Wincker P."/>
            <person name="Grigoriev I.V."/>
            <person name="Bonfante P."/>
            <person name="Martin F.M."/>
        </authorList>
    </citation>
    <scope>NUCLEOTIDE SEQUENCE [LARGE SCALE GENOMIC DNA]</scope>
    <source>
        <strain evidence="2 3">CCBAS932</strain>
    </source>
</reference>
<dbReference type="Proteomes" id="UP000277580">
    <property type="component" value="Unassembled WGS sequence"/>
</dbReference>
<dbReference type="OrthoDB" id="9451547at2759"/>
<dbReference type="PANTHER" id="PTHR35043:SF7">
    <property type="entry name" value="TRANSCRIPTION FACTOR DOMAIN-CONTAINING PROTEIN"/>
    <property type="match status" value="1"/>
</dbReference>
<feature type="transmembrane region" description="Helical" evidence="1">
    <location>
        <begin position="99"/>
        <end position="120"/>
    </location>
</feature>
<dbReference type="InParanoid" id="A0A3N4KIT4"/>
<feature type="transmembrane region" description="Helical" evidence="1">
    <location>
        <begin position="384"/>
        <end position="405"/>
    </location>
</feature>
<keyword evidence="1" id="KW-0472">Membrane</keyword>
<keyword evidence="1" id="KW-0812">Transmembrane</keyword>
<sequence>MQGAVALGKYTREWDLTLSYYALMGGFVVLEKLPAKGEMRMDEKGENDTSNTTTVDPNLETIRERVTLTPRGVLHVAQLGYLKYPPSQGVKDKSKVNRLAKFLVVVQAVWMIAQVLSRYITRLPVSLLELYTILHTMCAVVMYVVWIDKPVDITQPTFVDVPLDVMKMLSKKLVPNDQFSKYPGINKYENETEVFWHGEGTACLTSRAGLGKVLFRQLWNVSMIKREGIMGKILFVFEVYQAVLNGWKNFWREALGLSVVSVVHGCLHLVAWRYQFPSEVERRLWKISSLLTAGSVVIFCFSMLVGMLAQYFWNDLKGKEEISTHEIDSDTSATPDIEKMVLDTLKSDSKSLSDPQFSPGIKRPVRARQLSTSRIYTGAATRFIYGYCLCFLLGILPCVLARLYLLFESFVSMRRLPYGAYNKIMWTDFLPHVG</sequence>
<evidence type="ECO:0000313" key="2">
    <source>
        <dbReference type="EMBL" id="RPB09232.1"/>
    </source>
</evidence>
<gene>
    <name evidence="2" type="ORF">P167DRAFT_538688</name>
</gene>
<accession>A0A3N4KIT4</accession>
<name>A0A3N4KIT4_9PEZI</name>
<protein>
    <submittedName>
        <fullName evidence="2">Uncharacterized protein</fullName>
    </submittedName>
</protein>
<proteinExistence type="predicted"/>
<feature type="transmembrane region" description="Helical" evidence="1">
    <location>
        <begin position="284"/>
        <end position="313"/>
    </location>
</feature>
<dbReference type="AlphaFoldDB" id="A0A3N4KIT4"/>
<feature type="transmembrane region" description="Helical" evidence="1">
    <location>
        <begin position="126"/>
        <end position="146"/>
    </location>
</feature>
<keyword evidence="1" id="KW-1133">Transmembrane helix</keyword>
<feature type="transmembrane region" description="Helical" evidence="1">
    <location>
        <begin position="254"/>
        <end position="272"/>
    </location>
</feature>
<organism evidence="2 3">
    <name type="scientific">Morchella conica CCBAS932</name>
    <dbReference type="NCBI Taxonomy" id="1392247"/>
    <lineage>
        <taxon>Eukaryota</taxon>
        <taxon>Fungi</taxon>
        <taxon>Dikarya</taxon>
        <taxon>Ascomycota</taxon>
        <taxon>Pezizomycotina</taxon>
        <taxon>Pezizomycetes</taxon>
        <taxon>Pezizales</taxon>
        <taxon>Morchellaceae</taxon>
        <taxon>Morchella</taxon>
    </lineage>
</organism>
<dbReference type="STRING" id="1392247.A0A3N4KIT4"/>
<dbReference type="EMBL" id="ML119154">
    <property type="protein sequence ID" value="RPB09232.1"/>
    <property type="molecule type" value="Genomic_DNA"/>
</dbReference>
<dbReference type="PANTHER" id="PTHR35043">
    <property type="entry name" value="TRANSCRIPTION FACTOR DOMAIN-CONTAINING PROTEIN"/>
    <property type="match status" value="1"/>
</dbReference>
<evidence type="ECO:0000256" key="1">
    <source>
        <dbReference type="SAM" id="Phobius"/>
    </source>
</evidence>
<evidence type="ECO:0000313" key="3">
    <source>
        <dbReference type="Proteomes" id="UP000277580"/>
    </source>
</evidence>
<keyword evidence="3" id="KW-1185">Reference proteome</keyword>